<evidence type="ECO:0000256" key="4">
    <source>
        <dbReference type="ARBA" id="ARBA00016436"/>
    </source>
</evidence>
<gene>
    <name evidence="13 15" type="primary">lpxK</name>
    <name evidence="15" type="ORF">Q8A64_05420</name>
</gene>
<keyword evidence="6 13" id="KW-0441">Lipid A biosynthesis</keyword>
<evidence type="ECO:0000313" key="15">
    <source>
        <dbReference type="EMBL" id="MDQ9169847.1"/>
    </source>
</evidence>
<keyword evidence="16" id="KW-1185">Reference proteome</keyword>
<evidence type="ECO:0000256" key="9">
    <source>
        <dbReference type="ARBA" id="ARBA00022777"/>
    </source>
</evidence>
<evidence type="ECO:0000256" key="3">
    <source>
        <dbReference type="ARBA" id="ARBA00012071"/>
    </source>
</evidence>
<keyword evidence="11 13" id="KW-0443">Lipid metabolism</keyword>
<feature type="transmembrane region" description="Helical" evidence="14">
    <location>
        <begin position="21"/>
        <end position="39"/>
    </location>
</feature>
<evidence type="ECO:0000256" key="8">
    <source>
        <dbReference type="ARBA" id="ARBA00022741"/>
    </source>
</evidence>
<evidence type="ECO:0000256" key="14">
    <source>
        <dbReference type="SAM" id="Phobius"/>
    </source>
</evidence>
<evidence type="ECO:0000256" key="6">
    <source>
        <dbReference type="ARBA" id="ARBA00022556"/>
    </source>
</evidence>
<comment type="function">
    <text evidence="1 13">Transfers the gamma-phosphate of ATP to the 4'-position of a tetraacyldisaccharide 1-phosphate intermediate (termed DS-1-P) to form tetraacyldisaccharide 1,4'-bis-phosphate (lipid IVA).</text>
</comment>
<dbReference type="PANTHER" id="PTHR42724">
    <property type="entry name" value="TETRAACYLDISACCHARIDE 4'-KINASE"/>
    <property type="match status" value="1"/>
</dbReference>
<keyword evidence="14" id="KW-0472">Membrane</keyword>
<evidence type="ECO:0000256" key="1">
    <source>
        <dbReference type="ARBA" id="ARBA00002274"/>
    </source>
</evidence>
<keyword evidence="9 13" id="KW-0418">Kinase</keyword>
<dbReference type="EMBL" id="JAUYVH010000002">
    <property type="protein sequence ID" value="MDQ9169847.1"/>
    <property type="molecule type" value="Genomic_DNA"/>
</dbReference>
<dbReference type="Pfam" id="PF02606">
    <property type="entry name" value="LpxK"/>
    <property type="match status" value="1"/>
</dbReference>
<keyword evidence="5 13" id="KW-0444">Lipid biosynthesis</keyword>
<keyword evidence="10 13" id="KW-0067">ATP-binding</keyword>
<dbReference type="SUPFAM" id="SSF52540">
    <property type="entry name" value="P-loop containing nucleoside triphosphate hydrolases"/>
    <property type="match status" value="1"/>
</dbReference>
<evidence type="ECO:0000256" key="11">
    <source>
        <dbReference type="ARBA" id="ARBA00023098"/>
    </source>
</evidence>
<comment type="caution">
    <text evidence="15">The sequence shown here is derived from an EMBL/GenBank/DDBJ whole genome shotgun (WGS) entry which is preliminary data.</text>
</comment>
<reference evidence="15 16" key="1">
    <citation type="submission" date="2023-08" db="EMBL/GenBank/DDBJ databases">
        <title>Oxalobacteraceae gen .nov., isolated from river sludge outside the plant.</title>
        <authorList>
            <person name="Zhao S.Y."/>
        </authorList>
    </citation>
    <scope>NUCLEOTIDE SEQUENCE [LARGE SCALE GENOMIC DNA]</scope>
    <source>
        <strain evidence="15 16">R-40</strain>
    </source>
</reference>
<keyword evidence="7 13" id="KW-0808">Transferase</keyword>
<dbReference type="InterPro" id="IPR027417">
    <property type="entry name" value="P-loop_NTPase"/>
</dbReference>
<comment type="pathway">
    <text evidence="2 13">Glycolipid biosynthesis; lipid IV(A) biosynthesis; lipid IV(A) from (3R)-3-hydroxytetradecanoyl-[acyl-carrier-protein] and UDP-N-acetyl-alpha-D-glucosamine: step 6/6.</text>
</comment>
<proteinExistence type="inferred from homology"/>
<dbReference type="PANTHER" id="PTHR42724:SF1">
    <property type="entry name" value="TETRAACYLDISACCHARIDE 4'-KINASE, MITOCHONDRIAL-RELATED"/>
    <property type="match status" value="1"/>
</dbReference>
<feature type="binding site" evidence="13">
    <location>
        <begin position="65"/>
        <end position="72"/>
    </location>
    <ligand>
        <name>ATP</name>
        <dbReference type="ChEBI" id="CHEBI:30616"/>
    </ligand>
</feature>
<dbReference type="RefSeq" id="WP_338435772.1">
    <property type="nucleotide sequence ID" value="NZ_JAUYVH010000002.1"/>
</dbReference>
<keyword evidence="14" id="KW-1133">Transmembrane helix</keyword>
<comment type="similarity">
    <text evidence="13">Belongs to the LpxK family.</text>
</comment>
<dbReference type="Proteomes" id="UP001225596">
    <property type="component" value="Unassembled WGS sequence"/>
</dbReference>
<sequence>MRLKRARIESILSREWLRRGALATMLWPLSLFFHALVSLRRRMYASGMLKSEKIDRPVIVVGNIFIGGTGKTPFTIWLVQRLQQAGYKPGVISRGYLSQDEKPRPVFPSSDPQQAGDEPVLIASRTRCPVMVGRKRVETARALLEGHPEVNVIVSDDGLQHYALARDLEIMLFDARGTGNGWMLPAGPLREPASRRCDFAIVNLQADIARFEGSELHRENAYPMHLVPGLLHRLEDATLTKSLKALGDAARPDGHLRIVAAAGIGNPARFFSMLKSAGLVFDELPLPDHYAYQDNPFHGLRADIILITEKDAVKCRQIEHIRLDPRIWVVPVTADIDDVLATKILERVRGSSIA</sequence>
<evidence type="ECO:0000256" key="5">
    <source>
        <dbReference type="ARBA" id="ARBA00022516"/>
    </source>
</evidence>
<evidence type="ECO:0000313" key="16">
    <source>
        <dbReference type="Proteomes" id="UP001225596"/>
    </source>
</evidence>
<keyword evidence="14" id="KW-0812">Transmembrane</keyword>
<accession>A0ABU1BLI7</accession>
<keyword evidence="8 13" id="KW-0547">Nucleotide-binding</keyword>
<evidence type="ECO:0000256" key="12">
    <source>
        <dbReference type="ARBA" id="ARBA00029757"/>
    </source>
</evidence>
<evidence type="ECO:0000256" key="13">
    <source>
        <dbReference type="HAMAP-Rule" id="MF_00409"/>
    </source>
</evidence>
<dbReference type="GO" id="GO:0009029">
    <property type="term" value="F:lipid-A 4'-kinase activity"/>
    <property type="evidence" value="ECO:0007669"/>
    <property type="project" value="UniProtKB-EC"/>
</dbReference>
<evidence type="ECO:0000256" key="2">
    <source>
        <dbReference type="ARBA" id="ARBA00004870"/>
    </source>
</evidence>
<name>A0ABU1BLI7_9BURK</name>
<dbReference type="NCBIfam" id="TIGR00682">
    <property type="entry name" value="lpxK"/>
    <property type="match status" value="1"/>
</dbReference>
<evidence type="ECO:0000256" key="7">
    <source>
        <dbReference type="ARBA" id="ARBA00022679"/>
    </source>
</evidence>
<dbReference type="HAMAP" id="MF_00409">
    <property type="entry name" value="LpxK"/>
    <property type="match status" value="1"/>
</dbReference>
<organism evidence="15 16">
    <name type="scientific">Keguizhuia sedimenti</name>
    <dbReference type="NCBI Taxonomy" id="3064264"/>
    <lineage>
        <taxon>Bacteria</taxon>
        <taxon>Pseudomonadati</taxon>
        <taxon>Pseudomonadota</taxon>
        <taxon>Betaproteobacteria</taxon>
        <taxon>Burkholderiales</taxon>
        <taxon>Oxalobacteraceae</taxon>
        <taxon>Keguizhuia</taxon>
    </lineage>
</organism>
<comment type="catalytic activity">
    <reaction evidence="13">
        <text>a lipid A disaccharide + ATP = a lipid IVA + ADP + H(+)</text>
        <dbReference type="Rhea" id="RHEA:67840"/>
        <dbReference type="ChEBI" id="CHEBI:15378"/>
        <dbReference type="ChEBI" id="CHEBI:30616"/>
        <dbReference type="ChEBI" id="CHEBI:176343"/>
        <dbReference type="ChEBI" id="CHEBI:176425"/>
        <dbReference type="ChEBI" id="CHEBI:456216"/>
        <dbReference type="EC" id="2.7.1.130"/>
    </reaction>
</comment>
<dbReference type="InterPro" id="IPR003758">
    <property type="entry name" value="LpxK"/>
</dbReference>
<evidence type="ECO:0000256" key="10">
    <source>
        <dbReference type="ARBA" id="ARBA00022840"/>
    </source>
</evidence>
<dbReference type="EC" id="2.7.1.130" evidence="3 13"/>
<protein>
    <recommendedName>
        <fullName evidence="4 13">Tetraacyldisaccharide 4'-kinase</fullName>
        <ecNumber evidence="3 13">2.7.1.130</ecNumber>
    </recommendedName>
    <alternativeName>
        <fullName evidence="12 13">Lipid A 4'-kinase</fullName>
    </alternativeName>
</protein>